<dbReference type="OrthoDB" id="8439544at2759"/>
<dbReference type="SUPFAM" id="SSF48726">
    <property type="entry name" value="Immunoglobulin"/>
    <property type="match status" value="1"/>
</dbReference>
<dbReference type="InterPro" id="IPR036179">
    <property type="entry name" value="Ig-like_dom_sf"/>
</dbReference>
<feature type="chain" id="PRO_5035756310" description="Ig-like domain-containing protein" evidence="2">
    <location>
        <begin position="20"/>
        <end position="263"/>
    </location>
</feature>
<keyword evidence="1" id="KW-0812">Transmembrane</keyword>
<feature type="transmembrane region" description="Helical" evidence="1">
    <location>
        <begin position="165"/>
        <end position="188"/>
    </location>
</feature>
<name>A0A8T3DW32_9TELE</name>
<evidence type="ECO:0000313" key="5">
    <source>
        <dbReference type="Proteomes" id="UP000829720"/>
    </source>
</evidence>
<dbReference type="InterPro" id="IPR013783">
    <property type="entry name" value="Ig-like_fold"/>
</dbReference>
<evidence type="ECO:0000256" key="2">
    <source>
        <dbReference type="SAM" id="SignalP"/>
    </source>
</evidence>
<evidence type="ECO:0000313" key="4">
    <source>
        <dbReference type="EMBL" id="KAI1898475.1"/>
    </source>
</evidence>
<evidence type="ECO:0000259" key="3">
    <source>
        <dbReference type="PROSITE" id="PS50835"/>
    </source>
</evidence>
<proteinExistence type="predicted"/>
<evidence type="ECO:0000256" key="1">
    <source>
        <dbReference type="SAM" id="Phobius"/>
    </source>
</evidence>
<feature type="domain" description="Ig-like" evidence="3">
    <location>
        <begin position="76"/>
        <end position="157"/>
    </location>
</feature>
<dbReference type="PROSITE" id="PS50835">
    <property type="entry name" value="IG_LIKE"/>
    <property type="match status" value="1"/>
</dbReference>
<reference evidence="4" key="1">
    <citation type="submission" date="2021-01" db="EMBL/GenBank/DDBJ databases">
        <authorList>
            <person name="Zahm M."/>
            <person name="Roques C."/>
            <person name="Cabau C."/>
            <person name="Klopp C."/>
            <person name="Donnadieu C."/>
            <person name="Jouanno E."/>
            <person name="Lampietro C."/>
            <person name="Louis A."/>
            <person name="Herpin A."/>
            <person name="Echchiki A."/>
            <person name="Berthelot C."/>
            <person name="Parey E."/>
            <person name="Roest-Crollius H."/>
            <person name="Braasch I."/>
            <person name="Postlethwait J."/>
            <person name="Bobe J."/>
            <person name="Montfort J."/>
            <person name="Bouchez O."/>
            <person name="Begum T."/>
            <person name="Mejri S."/>
            <person name="Adams A."/>
            <person name="Chen W.-J."/>
            <person name="Guiguen Y."/>
        </authorList>
    </citation>
    <scope>NUCLEOTIDE SEQUENCE</scope>
    <source>
        <tissue evidence="4">Blood</tissue>
    </source>
</reference>
<comment type="caution">
    <text evidence="4">The sequence shown here is derived from an EMBL/GenBank/DDBJ whole genome shotgun (WGS) entry which is preliminary data.</text>
</comment>
<accession>A0A8T3DW32</accession>
<dbReference type="EMBL" id="JAERUA010000006">
    <property type="protein sequence ID" value="KAI1898475.1"/>
    <property type="molecule type" value="Genomic_DNA"/>
</dbReference>
<keyword evidence="5" id="KW-1185">Reference proteome</keyword>
<keyword evidence="1" id="KW-0472">Membrane</keyword>
<keyword evidence="1" id="KW-1133">Transmembrane helix</keyword>
<dbReference type="AlphaFoldDB" id="A0A8T3DW32"/>
<keyword evidence="2" id="KW-0732">Signal</keyword>
<sequence>MFALLRLLLVLVAASQGTATCCDATENKALTQFLVSPPVLSQHCTSHGEIRVSCFTQGEDPEYSWTLNDHPLDRVPVSPPVLSQHCTSHGEIRVSCFTQGEDPEYSWTLNDHPLDRGVTFLSNETQTVILSRNISGDLTCTARNLVSTANTTQKVLTCPDKSQDILIPVALGACLLLILLLLAVFCLIKKKQQKTGQKTPDGRPEEPQELVYSQVTVVKNKNKIKRQQEPDVVYGEVKISGSSQGVRDTAEGQEDIVYARIHT</sequence>
<gene>
    <name evidence="4" type="ORF">AGOR_G00072730</name>
</gene>
<feature type="signal peptide" evidence="2">
    <location>
        <begin position="1"/>
        <end position="19"/>
    </location>
</feature>
<dbReference type="InterPro" id="IPR007110">
    <property type="entry name" value="Ig-like_dom"/>
</dbReference>
<organism evidence="4 5">
    <name type="scientific">Albula goreensis</name>
    <dbReference type="NCBI Taxonomy" id="1534307"/>
    <lineage>
        <taxon>Eukaryota</taxon>
        <taxon>Metazoa</taxon>
        <taxon>Chordata</taxon>
        <taxon>Craniata</taxon>
        <taxon>Vertebrata</taxon>
        <taxon>Euteleostomi</taxon>
        <taxon>Actinopterygii</taxon>
        <taxon>Neopterygii</taxon>
        <taxon>Teleostei</taxon>
        <taxon>Albuliformes</taxon>
        <taxon>Albulidae</taxon>
        <taxon>Albula</taxon>
    </lineage>
</organism>
<protein>
    <recommendedName>
        <fullName evidence="3">Ig-like domain-containing protein</fullName>
    </recommendedName>
</protein>
<dbReference type="Gene3D" id="2.60.40.10">
    <property type="entry name" value="Immunoglobulins"/>
    <property type="match status" value="1"/>
</dbReference>
<dbReference type="Proteomes" id="UP000829720">
    <property type="component" value="Unassembled WGS sequence"/>
</dbReference>